<dbReference type="InterPro" id="IPR008952">
    <property type="entry name" value="Tetraspanin_EC2_sf"/>
</dbReference>
<evidence type="ECO:0000256" key="4">
    <source>
        <dbReference type="ARBA" id="ARBA00022989"/>
    </source>
</evidence>
<feature type="disulfide bond" evidence="6">
    <location>
        <begin position="152"/>
        <end position="169"/>
    </location>
</feature>
<keyword evidence="5 7" id="KW-0472">Membrane</keyword>
<dbReference type="InterPro" id="IPR018503">
    <property type="entry name" value="Tetraspanin_CS"/>
</dbReference>
<dbReference type="Proteomes" id="UP000838412">
    <property type="component" value="Chromosome 3"/>
</dbReference>
<dbReference type="PANTHER" id="PTHR19282:SF519">
    <property type="entry name" value="TETRASPANIN"/>
    <property type="match status" value="1"/>
</dbReference>
<dbReference type="AlphaFoldDB" id="A0A8J9ZKD7"/>
<dbReference type="PIRSF" id="PIRSF002419">
    <property type="entry name" value="Tetraspanin"/>
    <property type="match status" value="1"/>
</dbReference>
<name>A0A8J9ZKD7_BRALA</name>
<dbReference type="Pfam" id="PF00335">
    <property type="entry name" value="Tetraspanin"/>
    <property type="match status" value="1"/>
</dbReference>
<feature type="transmembrane region" description="Helical" evidence="7">
    <location>
        <begin position="12"/>
        <end position="35"/>
    </location>
</feature>
<evidence type="ECO:0000256" key="7">
    <source>
        <dbReference type="RuleBase" id="RU361218"/>
    </source>
</evidence>
<dbReference type="InterPro" id="IPR000301">
    <property type="entry name" value="Tetraspanin_animals"/>
</dbReference>
<feature type="transmembrane region" description="Helical" evidence="7">
    <location>
        <begin position="55"/>
        <end position="78"/>
    </location>
</feature>
<keyword evidence="4 7" id="KW-1133">Transmembrane helix</keyword>
<dbReference type="InterPro" id="IPR018499">
    <property type="entry name" value="Tetraspanin/Peripherin"/>
</dbReference>
<evidence type="ECO:0000313" key="8">
    <source>
        <dbReference type="EMBL" id="CAH1257033.1"/>
    </source>
</evidence>
<gene>
    <name evidence="8" type="primary">CD81</name>
    <name evidence="8" type="ORF">BLAG_LOCUS15094</name>
</gene>
<comment type="subcellular location">
    <subcellularLocation>
        <location evidence="1 7">Membrane</location>
        <topology evidence="1 7">Multi-pass membrane protein</topology>
    </subcellularLocation>
</comment>
<dbReference type="GO" id="GO:0005886">
    <property type="term" value="C:plasma membrane"/>
    <property type="evidence" value="ECO:0007669"/>
    <property type="project" value="TreeGrafter"/>
</dbReference>
<reference evidence="8" key="1">
    <citation type="submission" date="2022-01" db="EMBL/GenBank/DDBJ databases">
        <authorList>
            <person name="Braso-Vives M."/>
        </authorList>
    </citation>
    <scope>NUCLEOTIDE SEQUENCE</scope>
</reference>
<dbReference type="EMBL" id="OV696688">
    <property type="protein sequence ID" value="CAH1257033.1"/>
    <property type="molecule type" value="Genomic_DNA"/>
</dbReference>
<dbReference type="PROSITE" id="PS00421">
    <property type="entry name" value="TM4_1"/>
    <property type="match status" value="1"/>
</dbReference>
<evidence type="ECO:0000256" key="2">
    <source>
        <dbReference type="ARBA" id="ARBA00006840"/>
    </source>
</evidence>
<evidence type="ECO:0000256" key="5">
    <source>
        <dbReference type="ARBA" id="ARBA00023136"/>
    </source>
</evidence>
<organism evidence="8 9">
    <name type="scientific">Branchiostoma lanceolatum</name>
    <name type="common">Common lancelet</name>
    <name type="synonym">Amphioxus lanceolatum</name>
    <dbReference type="NCBI Taxonomy" id="7740"/>
    <lineage>
        <taxon>Eukaryota</taxon>
        <taxon>Metazoa</taxon>
        <taxon>Chordata</taxon>
        <taxon>Cephalochordata</taxon>
        <taxon>Leptocardii</taxon>
        <taxon>Amphioxiformes</taxon>
        <taxon>Branchiostomatidae</taxon>
        <taxon>Branchiostoma</taxon>
    </lineage>
</organism>
<dbReference type="OrthoDB" id="10033535at2759"/>
<keyword evidence="3 7" id="KW-0812">Transmembrane</keyword>
<evidence type="ECO:0000256" key="6">
    <source>
        <dbReference type="PIRSR" id="PIRSR002419-1"/>
    </source>
</evidence>
<accession>A0A8J9ZKD7</accession>
<dbReference type="SUPFAM" id="SSF48652">
    <property type="entry name" value="Tetraspanin"/>
    <property type="match status" value="1"/>
</dbReference>
<keyword evidence="6" id="KW-1015">Disulfide bond</keyword>
<comment type="similarity">
    <text evidence="2 7">Belongs to the tetraspanin (TM4SF) family.</text>
</comment>
<evidence type="ECO:0000313" key="9">
    <source>
        <dbReference type="Proteomes" id="UP000838412"/>
    </source>
</evidence>
<evidence type="ECO:0000256" key="1">
    <source>
        <dbReference type="ARBA" id="ARBA00004141"/>
    </source>
</evidence>
<dbReference type="PRINTS" id="PR00259">
    <property type="entry name" value="TMFOUR"/>
</dbReference>
<dbReference type="Gene3D" id="1.10.1450.10">
    <property type="entry name" value="Tetraspanin"/>
    <property type="match status" value="1"/>
</dbReference>
<evidence type="ECO:0000256" key="3">
    <source>
        <dbReference type="ARBA" id="ARBA00022692"/>
    </source>
</evidence>
<proteinExistence type="inferred from homology"/>
<dbReference type="PANTHER" id="PTHR19282">
    <property type="entry name" value="TETRASPANIN"/>
    <property type="match status" value="1"/>
</dbReference>
<keyword evidence="9" id="KW-1185">Reference proteome</keyword>
<feature type="transmembrane region" description="Helical" evidence="7">
    <location>
        <begin position="209"/>
        <end position="231"/>
    </location>
</feature>
<feature type="transmembrane region" description="Helical" evidence="7">
    <location>
        <begin position="85"/>
        <end position="109"/>
    </location>
</feature>
<protein>
    <recommendedName>
        <fullName evidence="7">Tetraspanin</fullName>
    </recommendedName>
</protein>
<sequence>MADGCCANCSKVMLFIFNSIFFLAGLGLLGAGVWGLVDPSLRNLLLLDLSFFNSVAIMCIVAGSLVIIVSFLGCCGAIMENKCMLITFAVCQFLIFGLMLSAGIVGLVYKDRVVTELAAAMATVVDGSEKFEDRSTDFQTSMTNLQTIFKCCGYSSYNNWRSPGTVTSCDCSGESTADAATYCDATTPAYYRSCQSLFTDYMYWGVQTAAIIVMSLSSIPLIGFFMTLCLVNGIGKNDVGPV</sequence>